<evidence type="ECO:0000256" key="3">
    <source>
        <dbReference type="ARBA" id="ARBA00023004"/>
    </source>
</evidence>
<evidence type="ECO:0000256" key="1">
    <source>
        <dbReference type="ARBA" id="ARBA00010587"/>
    </source>
</evidence>
<evidence type="ECO:0000313" key="5">
    <source>
        <dbReference type="EMBL" id="OMG52398.1"/>
    </source>
</evidence>
<dbReference type="EMBL" id="MTHD01000005">
    <property type="protein sequence ID" value="OMG52398.1"/>
    <property type="molecule type" value="Genomic_DNA"/>
</dbReference>
<dbReference type="Gene3D" id="1.20.120.50">
    <property type="entry name" value="Hemerythrin-like"/>
    <property type="match status" value="1"/>
</dbReference>
<gene>
    <name evidence="5" type="ORF">BJN45_13905</name>
</gene>
<dbReference type="InterPro" id="IPR012827">
    <property type="entry name" value="Hemerythrin_metal-bd"/>
</dbReference>
<evidence type="ECO:0000259" key="4">
    <source>
        <dbReference type="Pfam" id="PF01814"/>
    </source>
</evidence>
<organism evidence="5 6">
    <name type="scientific">Azonexus hydrophilus</name>
    <dbReference type="NCBI Taxonomy" id="418702"/>
    <lineage>
        <taxon>Bacteria</taxon>
        <taxon>Pseudomonadati</taxon>
        <taxon>Pseudomonadota</taxon>
        <taxon>Betaproteobacteria</taxon>
        <taxon>Rhodocyclales</taxon>
        <taxon>Azonexaceae</taxon>
        <taxon>Azonexus</taxon>
    </lineage>
</organism>
<proteinExistence type="inferred from homology"/>
<dbReference type="RefSeq" id="WP_170873099.1">
    <property type="nucleotide sequence ID" value="NZ_MTHD01000005.1"/>
</dbReference>
<dbReference type="SUPFAM" id="SSF47188">
    <property type="entry name" value="Hemerythrin-like"/>
    <property type="match status" value="1"/>
</dbReference>
<dbReference type="Pfam" id="PF01814">
    <property type="entry name" value="Hemerythrin"/>
    <property type="match status" value="1"/>
</dbReference>
<reference evidence="5 6" key="1">
    <citation type="submission" date="2016-10" db="EMBL/GenBank/DDBJ databases">
        <title>Alkaliphiles isolated from bioreactors.</title>
        <authorList>
            <person name="Salah Z."/>
            <person name="Rout S.P."/>
            <person name="Humphreys P.N."/>
        </authorList>
    </citation>
    <scope>NUCLEOTIDE SEQUENCE [LARGE SCALE GENOMIC DNA]</scope>
    <source>
        <strain evidence="5 6">ZS02</strain>
    </source>
</reference>
<accession>A0A1R1I0Z8</accession>
<dbReference type="InterPro" id="IPR035938">
    <property type="entry name" value="Hemerythrin-like_sf"/>
</dbReference>
<feature type="domain" description="Hemerythrin-like" evidence="4">
    <location>
        <begin position="36"/>
        <end position="172"/>
    </location>
</feature>
<keyword evidence="6" id="KW-1185">Reference proteome</keyword>
<protein>
    <recommendedName>
        <fullName evidence="4">Hemerythrin-like domain-containing protein</fullName>
    </recommendedName>
</protein>
<comment type="caution">
    <text evidence="5">The sequence shown here is derived from an EMBL/GenBank/DDBJ whole genome shotgun (WGS) entry which is preliminary data.</text>
</comment>
<dbReference type="Proteomes" id="UP000187526">
    <property type="component" value="Unassembled WGS sequence"/>
</dbReference>
<keyword evidence="2" id="KW-0479">Metal-binding</keyword>
<keyword evidence="3" id="KW-0408">Iron</keyword>
<sequence>MKHEGHGPVVTESAGAGEVGSYRATLADLPPALDTGNALIDDEHRLLLSVMRNVRSICLDPARFSDCLTCPTTRQAVCERDLVGMLGDLFSFILDHFSTEERIMRDSMMLLTDHDLCEAHVEDHAAIAQKVQEIVSRLDTEHTVERIRELDDLLARWIENHIGLHDLMLVRWLNSEDGARLESRLA</sequence>
<dbReference type="AlphaFoldDB" id="A0A1R1I0Z8"/>
<dbReference type="GO" id="GO:0046872">
    <property type="term" value="F:metal ion binding"/>
    <property type="evidence" value="ECO:0007669"/>
    <property type="project" value="UniProtKB-KW"/>
</dbReference>
<comment type="similarity">
    <text evidence="1">Belongs to the hemerythrin family.</text>
</comment>
<evidence type="ECO:0000313" key="6">
    <source>
        <dbReference type="Proteomes" id="UP000187526"/>
    </source>
</evidence>
<dbReference type="NCBIfam" id="TIGR02481">
    <property type="entry name" value="hemeryth_dom"/>
    <property type="match status" value="1"/>
</dbReference>
<evidence type="ECO:0000256" key="2">
    <source>
        <dbReference type="ARBA" id="ARBA00022723"/>
    </source>
</evidence>
<dbReference type="STRING" id="418702.BJN45_13905"/>
<name>A0A1R1I0Z8_9RHOO</name>
<dbReference type="CDD" id="cd12107">
    <property type="entry name" value="Hemerythrin"/>
    <property type="match status" value="1"/>
</dbReference>
<dbReference type="InterPro" id="IPR012312">
    <property type="entry name" value="Hemerythrin-like"/>
</dbReference>